<keyword evidence="2" id="KW-0689">Ribosomal protein</keyword>
<comment type="caution">
    <text evidence="5">The sequence shown here is derived from an EMBL/GenBank/DDBJ whole genome shotgun (WGS) entry which is preliminary data.</text>
</comment>
<dbReference type="InterPro" id="IPR036227">
    <property type="entry name" value="Ribosomal_uL15/eL18_sf"/>
</dbReference>
<dbReference type="Proteomes" id="UP001415857">
    <property type="component" value="Unassembled WGS sequence"/>
</dbReference>
<keyword evidence="3" id="KW-0687">Ribonucleoprotein</keyword>
<evidence type="ECO:0000256" key="2">
    <source>
        <dbReference type="ARBA" id="ARBA00022980"/>
    </source>
</evidence>
<evidence type="ECO:0000256" key="4">
    <source>
        <dbReference type="SAM" id="MobiDB-lite"/>
    </source>
</evidence>
<evidence type="ECO:0000256" key="1">
    <source>
        <dbReference type="ARBA" id="ARBA00007320"/>
    </source>
</evidence>
<gene>
    <name evidence="5" type="ORF">L1049_014164</name>
</gene>
<protein>
    <recommendedName>
        <fullName evidence="7">Ribosomal protein L15</fullName>
    </recommendedName>
</protein>
<dbReference type="GO" id="GO:0022625">
    <property type="term" value="C:cytosolic large ribosomal subunit"/>
    <property type="evidence" value="ECO:0007669"/>
    <property type="project" value="TreeGrafter"/>
</dbReference>
<evidence type="ECO:0008006" key="7">
    <source>
        <dbReference type="Google" id="ProtNLM"/>
    </source>
</evidence>
<dbReference type="AlphaFoldDB" id="A0AAP0RQ10"/>
<dbReference type="EMBL" id="JBBPBK010000008">
    <property type="protein sequence ID" value="KAK9280472.1"/>
    <property type="molecule type" value="Genomic_DNA"/>
</dbReference>
<keyword evidence="6" id="KW-1185">Reference proteome</keyword>
<feature type="region of interest" description="Disordered" evidence="4">
    <location>
        <begin position="57"/>
        <end position="82"/>
    </location>
</feature>
<organism evidence="5 6">
    <name type="scientific">Liquidambar formosana</name>
    <name type="common">Formosan gum</name>
    <dbReference type="NCBI Taxonomy" id="63359"/>
    <lineage>
        <taxon>Eukaryota</taxon>
        <taxon>Viridiplantae</taxon>
        <taxon>Streptophyta</taxon>
        <taxon>Embryophyta</taxon>
        <taxon>Tracheophyta</taxon>
        <taxon>Spermatophyta</taxon>
        <taxon>Magnoliopsida</taxon>
        <taxon>eudicotyledons</taxon>
        <taxon>Gunneridae</taxon>
        <taxon>Pentapetalae</taxon>
        <taxon>Saxifragales</taxon>
        <taxon>Altingiaceae</taxon>
        <taxon>Liquidambar</taxon>
    </lineage>
</organism>
<proteinExistence type="inferred from homology"/>
<evidence type="ECO:0000256" key="3">
    <source>
        <dbReference type="ARBA" id="ARBA00023274"/>
    </source>
</evidence>
<evidence type="ECO:0000313" key="5">
    <source>
        <dbReference type="EMBL" id="KAK9280472.1"/>
    </source>
</evidence>
<accession>A0AAP0RQ10</accession>
<dbReference type="PANTHER" id="PTHR11721:SF3">
    <property type="entry name" value="LARGE RIBOSOMAL SUBUNIT PROTEIN UL15"/>
    <property type="match status" value="1"/>
</dbReference>
<reference evidence="5 6" key="1">
    <citation type="journal article" date="2024" name="Plant J.">
        <title>Genome sequences and population genomics reveal climatic adaptation and genomic divergence between two closely related sweetgum species.</title>
        <authorList>
            <person name="Xu W.Q."/>
            <person name="Ren C.Q."/>
            <person name="Zhang X.Y."/>
            <person name="Comes H.P."/>
            <person name="Liu X.H."/>
            <person name="Li Y.G."/>
            <person name="Kettle C.J."/>
            <person name="Jalonen R."/>
            <person name="Gaisberger H."/>
            <person name="Ma Y.Z."/>
            <person name="Qiu Y.X."/>
        </authorList>
    </citation>
    <scope>NUCLEOTIDE SEQUENCE [LARGE SCALE GENOMIC DNA]</scope>
    <source>
        <strain evidence="5">Hangzhou</strain>
    </source>
</reference>
<dbReference type="PANTHER" id="PTHR11721">
    <property type="entry name" value="60S RIBOSOMAL PROTEIN L27A"/>
    <property type="match status" value="1"/>
</dbReference>
<dbReference type="SUPFAM" id="SSF52080">
    <property type="entry name" value="Ribosomal proteins L15p and L18e"/>
    <property type="match status" value="1"/>
</dbReference>
<comment type="similarity">
    <text evidence="1">Belongs to the universal ribosomal protein uL15 family.</text>
</comment>
<evidence type="ECO:0000313" key="6">
    <source>
        <dbReference type="Proteomes" id="UP001415857"/>
    </source>
</evidence>
<dbReference type="GO" id="GO:0003735">
    <property type="term" value="F:structural constituent of ribosome"/>
    <property type="evidence" value="ECO:0007669"/>
    <property type="project" value="TreeGrafter"/>
</dbReference>
<sequence length="139" mass="16317">MKKICVLLFLRSTCRYLTHSYCLYDNIFKTPNPFDQQFSLRAVEIARYTKRLEIHRKKRGKVSTGHGHGHIGKHRKHLGGHGNARRMHHHRILFDKYYPGYFGKVGMRFYFPISQYRQALVHGSTGPQGQSLQRQCSDN</sequence>
<name>A0AAP0RQ10_LIQFO</name>